<dbReference type="PANTHER" id="PTHR31342">
    <property type="entry name" value="PROTEIN CHUP1, CHLOROPLASTIC"/>
    <property type="match status" value="1"/>
</dbReference>
<evidence type="ECO:0008006" key="6">
    <source>
        <dbReference type="Google" id="ProtNLM"/>
    </source>
</evidence>
<dbReference type="EMBL" id="LIHL02000005">
    <property type="protein sequence ID" value="KAF5470412.1"/>
    <property type="molecule type" value="Genomic_DNA"/>
</dbReference>
<evidence type="ECO:0000256" key="2">
    <source>
        <dbReference type="SAM" id="Coils"/>
    </source>
</evidence>
<reference evidence="4" key="1">
    <citation type="submission" date="2015-10" db="EMBL/GenBank/DDBJ databases">
        <authorList>
            <person name="Martinez-Garcia P.J."/>
            <person name="Crepeau M.W."/>
            <person name="Puiu D."/>
            <person name="Gonzalez-Ibeas D."/>
            <person name="Whalen J."/>
            <person name="Stevens K."/>
            <person name="Paul R."/>
            <person name="Butterfield T."/>
            <person name="Britton M."/>
            <person name="Reagan R."/>
            <person name="Chakraborty S."/>
            <person name="Walawage S.L."/>
            <person name="Vasquez-Gross H.A."/>
            <person name="Cardeno C."/>
            <person name="Famula R."/>
            <person name="Pratt K."/>
            <person name="Kuruganti S."/>
            <person name="Aradhya M.K."/>
            <person name="Leslie C.A."/>
            <person name="Dandekar A.M."/>
            <person name="Salzberg S.L."/>
            <person name="Wegrzyn J.L."/>
            <person name="Langley C.H."/>
            <person name="Neale D.B."/>
        </authorList>
    </citation>
    <scope>NUCLEOTIDE SEQUENCE</scope>
    <source>
        <tissue evidence="4">Leaves</tissue>
    </source>
</reference>
<feature type="region of interest" description="Disordered" evidence="3">
    <location>
        <begin position="71"/>
        <end position="156"/>
    </location>
</feature>
<accession>A0A833XS38</accession>
<organism evidence="4 5">
    <name type="scientific">Juglans regia</name>
    <name type="common">English walnut</name>
    <dbReference type="NCBI Taxonomy" id="51240"/>
    <lineage>
        <taxon>Eukaryota</taxon>
        <taxon>Viridiplantae</taxon>
        <taxon>Streptophyta</taxon>
        <taxon>Embryophyta</taxon>
        <taxon>Tracheophyta</taxon>
        <taxon>Spermatophyta</taxon>
        <taxon>Magnoliopsida</taxon>
        <taxon>eudicotyledons</taxon>
        <taxon>Gunneridae</taxon>
        <taxon>Pentapetalae</taxon>
        <taxon>rosids</taxon>
        <taxon>fabids</taxon>
        <taxon>Fagales</taxon>
        <taxon>Juglandaceae</taxon>
        <taxon>Juglans</taxon>
    </lineage>
</organism>
<dbReference type="PANTHER" id="PTHR31342:SF48">
    <property type="entry name" value="CHUP1-LIKE PROTEIN"/>
    <property type="match status" value="1"/>
</dbReference>
<keyword evidence="1 2" id="KW-0175">Coiled coil</keyword>
<reference evidence="4" key="2">
    <citation type="submission" date="2020-03" db="EMBL/GenBank/DDBJ databases">
        <title>Walnut 2.0.</title>
        <authorList>
            <person name="Marrano A."/>
            <person name="Britton M."/>
            <person name="Zimin A.V."/>
            <person name="Zaini P.A."/>
            <person name="Workman R."/>
            <person name="Puiu D."/>
            <person name="Bianco L."/>
            <person name="Allen B.J."/>
            <person name="Troggio M."/>
            <person name="Leslie C.A."/>
            <person name="Timp W."/>
            <person name="Dendekar A."/>
            <person name="Salzberg S.L."/>
            <person name="Neale D.B."/>
        </authorList>
    </citation>
    <scope>NUCLEOTIDE SEQUENCE</scope>
    <source>
        <tissue evidence="4">Leaves</tissue>
    </source>
</reference>
<name>A0A833XS38_JUGRE</name>
<feature type="compositionally biased region" description="Polar residues" evidence="3">
    <location>
        <begin position="120"/>
        <end position="130"/>
    </location>
</feature>
<feature type="coiled-coil region" evidence="2">
    <location>
        <begin position="10"/>
        <end position="51"/>
    </location>
</feature>
<feature type="coiled-coil region" evidence="2">
    <location>
        <begin position="303"/>
        <end position="334"/>
    </location>
</feature>
<gene>
    <name evidence="4" type="ORF">F2P56_010928</name>
</gene>
<protein>
    <recommendedName>
        <fullName evidence="6">Protein CHUP1, chloroplastic</fullName>
    </recommendedName>
</protein>
<evidence type="ECO:0000313" key="5">
    <source>
        <dbReference type="Proteomes" id="UP000619265"/>
    </source>
</evidence>
<sequence>MLQEDDESEINLLKKKLEASLEKIDSLEKENQELKQEANRLKVQISSLRAYNNERKTILWKKLQSSLDGNCTDAPQHKPSTFVNLSEQSPEAGKSCTRTDFPESTAEKPMRIPIPPPRPNSGTLSSSKEVNGNKAPSAPAPAPPPPPLPSKPLVGSRAVRRVPEVIELYRSLTRRDPRKENRTNPTGSPLVASTKNMIGEIENRSRYLSAIKSDVERRGEFIKFLTKEVESATYRDVSDVEAFVKWLDGELSSLVDERAVLKHFPQWPERKADALREAACTYRDLKSLESEVSRFVDNPKEPLTQALRRIQALQDRLEQSIDNIERMRESTIKRYKDLQIPWEWMLDTGLLGQQMKLSSLKLAREYMKRIANELQADECSCEDNLKLQGVRYAYRVHQFAGGFDAEAIQAFEKLKKAGLDSEK</sequence>
<evidence type="ECO:0000313" key="4">
    <source>
        <dbReference type="EMBL" id="KAF5470412.1"/>
    </source>
</evidence>
<feature type="region of interest" description="Disordered" evidence="3">
    <location>
        <begin position="173"/>
        <end position="192"/>
    </location>
</feature>
<proteinExistence type="predicted"/>
<evidence type="ECO:0000256" key="1">
    <source>
        <dbReference type="ARBA" id="ARBA00023054"/>
    </source>
</evidence>
<dbReference type="Proteomes" id="UP000619265">
    <property type="component" value="Unassembled WGS sequence"/>
</dbReference>
<feature type="compositionally biased region" description="Polar residues" evidence="3">
    <location>
        <begin position="78"/>
        <end position="89"/>
    </location>
</feature>
<dbReference type="Gramene" id="Jr05_07110_p1">
    <property type="protein sequence ID" value="cds.Jr05_07110_p1"/>
    <property type="gene ID" value="Jr05_07110"/>
</dbReference>
<feature type="compositionally biased region" description="Basic and acidic residues" evidence="3">
    <location>
        <begin position="173"/>
        <end position="182"/>
    </location>
</feature>
<feature type="compositionally biased region" description="Polar residues" evidence="3">
    <location>
        <begin position="183"/>
        <end position="192"/>
    </location>
</feature>
<dbReference type="AlphaFoldDB" id="A0A833XS38"/>
<feature type="compositionally biased region" description="Pro residues" evidence="3">
    <location>
        <begin position="138"/>
        <end position="150"/>
    </location>
</feature>
<dbReference type="InterPro" id="IPR040265">
    <property type="entry name" value="CHUP1/IPGA1-like"/>
</dbReference>
<comment type="caution">
    <text evidence="4">The sequence shown here is derived from an EMBL/GenBank/DDBJ whole genome shotgun (WGS) entry which is preliminary data.</text>
</comment>
<evidence type="ECO:0000256" key="3">
    <source>
        <dbReference type="SAM" id="MobiDB-lite"/>
    </source>
</evidence>